<dbReference type="Proteomes" id="UP001239994">
    <property type="component" value="Unassembled WGS sequence"/>
</dbReference>
<protein>
    <recommendedName>
        <fullName evidence="1">PH domain-containing protein</fullName>
    </recommendedName>
</protein>
<gene>
    <name evidence="2" type="ORF">P4O66_006702</name>
</gene>
<evidence type="ECO:0000313" key="2">
    <source>
        <dbReference type="EMBL" id="KAK1799234.1"/>
    </source>
</evidence>
<keyword evidence="3" id="KW-1185">Reference proteome</keyword>
<dbReference type="InterPro" id="IPR001849">
    <property type="entry name" value="PH_domain"/>
</dbReference>
<dbReference type="InterPro" id="IPR011993">
    <property type="entry name" value="PH-like_dom_sf"/>
</dbReference>
<proteinExistence type="predicted"/>
<dbReference type="AlphaFoldDB" id="A0AAD9E006"/>
<evidence type="ECO:0000313" key="3">
    <source>
        <dbReference type="Proteomes" id="UP001239994"/>
    </source>
</evidence>
<feature type="domain" description="PH" evidence="1">
    <location>
        <begin position="1"/>
        <end position="107"/>
    </location>
</feature>
<dbReference type="SUPFAM" id="SSF50729">
    <property type="entry name" value="PH domain-like"/>
    <property type="match status" value="1"/>
</dbReference>
<organism evidence="2 3">
    <name type="scientific">Electrophorus voltai</name>
    <dbReference type="NCBI Taxonomy" id="2609070"/>
    <lineage>
        <taxon>Eukaryota</taxon>
        <taxon>Metazoa</taxon>
        <taxon>Chordata</taxon>
        <taxon>Craniata</taxon>
        <taxon>Vertebrata</taxon>
        <taxon>Euteleostomi</taxon>
        <taxon>Actinopterygii</taxon>
        <taxon>Neopterygii</taxon>
        <taxon>Teleostei</taxon>
        <taxon>Ostariophysi</taxon>
        <taxon>Gymnotiformes</taxon>
        <taxon>Gymnotoidei</taxon>
        <taxon>Gymnotidae</taxon>
        <taxon>Electrophorus</taxon>
    </lineage>
</organism>
<reference evidence="2" key="1">
    <citation type="submission" date="2023-03" db="EMBL/GenBank/DDBJ databases">
        <title>Electrophorus voltai genome.</title>
        <authorList>
            <person name="Bian C."/>
        </authorList>
    </citation>
    <scope>NUCLEOTIDE SEQUENCE</scope>
    <source>
        <strain evidence="2">CB-2022</strain>
        <tissue evidence="2">Muscle</tissue>
    </source>
</reference>
<dbReference type="Pfam" id="PF00169">
    <property type="entry name" value="PH"/>
    <property type="match status" value="1"/>
</dbReference>
<comment type="caution">
    <text evidence="2">The sequence shown here is derived from an EMBL/GenBank/DDBJ whole genome shotgun (WGS) entry which is preliminary data.</text>
</comment>
<dbReference type="Gene3D" id="2.30.29.30">
    <property type="entry name" value="Pleckstrin-homology domain (PH domain)/Phosphotyrosine-binding domain (PTB)"/>
    <property type="match status" value="1"/>
</dbReference>
<accession>A0AAD9E006</accession>
<evidence type="ECO:0000259" key="1">
    <source>
        <dbReference type="PROSITE" id="PS50003"/>
    </source>
</evidence>
<dbReference type="EMBL" id="JAROKS010000012">
    <property type="protein sequence ID" value="KAK1799234.1"/>
    <property type="molecule type" value="Genomic_DNA"/>
</dbReference>
<sequence length="109" mass="12385">MRFSAHADRGVFLQLRYYDSDEDTSSRGHIELAEVESVVMATPTIGAPKNISERAFFDSSLHMFSVASFHKPRLSFQLKTTKRVYNFCAENAQSAQQWMDKIQSCISDA</sequence>
<name>A0AAD9E006_9TELE</name>
<dbReference type="PROSITE" id="PS50003">
    <property type="entry name" value="PH_DOMAIN"/>
    <property type="match status" value="1"/>
</dbReference>